<reference evidence="4" key="1">
    <citation type="submission" date="2020-08" db="EMBL/GenBank/DDBJ databases">
        <title>Genome public.</title>
        <authorList>
            <person name="Liu C."/>
            <person name="Sun Q."/>
        </authorList>
    </citation>
    <scope>NUCLEOTIDE SEQUENCE</scope>
    <source>
        <strain evidence="4">NSJ-64</strain>
    </source>
</reference>
<sequence length="289" mass="32701">MKHSYVLTRTIALLLALVMLLSFAACGDRTPQPSDDSSSSSDVSDSSSGLPAFINPLPEVDLGAINEPELPTPDLLEKINTAYNQNNDVVGWLNIPNTTIDNEVLHTTDNDYYLRRDITKAYNWYGCYYADYECTFGDRNAMAKDTIIYGHSMDDNPEGLKFSQLKKFLDIDFAKNNPYIYLSTPEDNMAWKVFAVFYTDTNLSYINPHVKGADFLNLVNEAKERSQFNYDVDVNATDKLLTLSTCTYVYGSREDQRFVIMARLVRPGEKIEATVDVEKNPNPKAPQFK</sequence>
<evidence type="ECO:0000256" key="2">
    <source>
        <dbReference type="PIRSR" id="PIRSR605754-1"/>
    </source>
</evidence>
<dbReference type="Gene3D" id="2.40.260.10">
    <property type="entry name" value="Sortase"/>
    <property type="match status" value="1"/>
</dbReference>
<feature type="active site" description="Proton donor/acceptor" evidence="2">
    <location>
        <position position="151"/>
    </location>
</feature>
<dbReference type="AlphaFoldDB" id="A0A926EL14"/>
<dbReference type="RefSeq" id="WP_262394377.1">
    <property type="nucleotide sequence ID" value="NZ_JACRTD010000002.1"/>
</dbReference>
<evidence type="ECO:0000256" key="3">
    <source>
        <dbReference type="SAM" id="SignalP"/>
    </source>
</evidence>
<keyword evidence="5" id="KW-1185">Reference proteome</keyword>
<dbReference type="InterPro" id="IPR023365">
    <property type="entry name" value="Sortase_dom-sf"/>
</dbReference>
<evidence type="ECO:0000256" key="1">
    <source>
        <dbReference type="ARBA" id="ARBA00022801"/>
    </source>
</evidence>
<name>A0A926EL14_9FIRM</name>
<dbReference type="Proteomes" id="UP000623678">
    <property type="component" value="Unassembled WGS sequence"/>
</dbReference>
<keyword evidence="1" id="KW-0378">Hydrolase</keyword>
<organism evidence="4 5">
    <name type="scientific">Youxingia wuxianensis</name>
    <dbReference type="NCBI Taxonomy" id="2763678"/>
    <lineage>
        <taxon>Bacteria</taxon>
        <taxon>Bacillati</taxon>
        <taxon>Bacillota</taxon>
        <taxon>Clostridia</taxon>
        <taxon>Eubacteriales</taxon>
        <taxon>Oscillospiraceae</taxon>
        <taxon>Youxingia</taxon>
    </lineage>
</organism>
<feature type="chain" id="PRO_5037252691" evidence="3">
    <location>
        <begin position="25"/>
        <end position="289"/>
    </location>
</feature>
<gene>
    <name evidence="4" type="ORF">H8705_03010</name>
</gene>
<protein>
    <submittedName>
        <fullName evidence="4">Class B sortase</fullName>
    </submittedName>
</protein>
<dbReference type="SUPFAM" id="SSF63817">
    <property type="entry name" value="Sortase"/>
    <property type="match status" value="1"/>
</dbReference>
<dbReference type="CDD" id="cd05826">
    <property type="entry name" value="Sortase_B"/>
    <property type="match status" value="1"/>
</dbReference>
<accession>A0A926EL14</accession>
<evidence type="ECO:0000313" key="4">
    <source>
        <dbReference type="EMBL" id="MBC8584546.1"/>
    </source>
</evidence>
<dbReference type="PROSITE" id="PS51257">
    <property type="entry name" value="PROKAR_LIPOPROTEIN"/>
    <property type="match status" value="1"/>
</dbReference>
<keyword evidence="3" id="KW-0732">Signal</keyword>
<dbReference type="EMBL" id="JACRTD010000002">
    <property type="protein sequence ID" value="MBC8584546.1"/>
    <property type="molecule type" value="Genomic_DNA"/>
</dbReference>
<dbReference type="GO" id="GO:0016787">
    <property type="term" value="F:hydrolase activity"/>
    <property type="evidence" value="ECO:0007669"/>
    <property type="project" value="UniProtKB-KW"/>
</dbReference>
<dbReference type="InterPro" id="IPR005754">
    <property type="entry name" value="Sortase"/>
</dbReference>
<comment type="caution">
    <text evidence="4">The sequence shown here is derived from an EMBL/GenBank/DDBJ whole genome shotgun (WGS) entry which is preliminary data.</text>
</comment>
<feature type="active site" description="Acyl-thioester intermediate" evidence="2">
    <location>
        <position position="246"/>
    </location>
</feature>
<dbReference type="InterPro" id="IPR009835">
    <property type="entry name" value="SrtB"/>
</dbReference>
<proteinExistence type="predicted"/>
<feature type="signal peptide" evidence="3">
    <location>
        <begin position="1"/>
        <end position="24"/>
    </location>
</feature>
<dbReference type="Pfam" id="PF04203">
    <property type="entry name" value="Sortase"/>
    <property type="match status" value="1"/>
</dbReference>
<evidence type="ECO:0000313" key="5">
    <source>
        <dbReference type="Proteomes" id="UP000623678"/>
    </source>
</evidence>